<dbReference type="EMBL" id="JAGINX010000001">
    <property type="protein sequence ID" value="MBP2317975.1"/>
    <property type="molecule type" value="Genomic_DNA"/>
</dbReference>
<dbReference type="PANTHER" id="PTHR43812">
    <property type="entry name" value="BLR2425 PROTEIN"/>
    <property type="match status" value="1"/>
</dbReference>
<comment type="caution">
    <text evidence="3">The sequence shown here is derived from an EMBL/GenBank/DDBJ whole genome shotgun (WGS) entry which is preliminary data.</text>
</comment>
<dbReference type="RefSeq" id="WP_245324141.1">
    <property type="nucleotide sequence ID" value="NZ_JAGINX010000001.1"/>
</dbReference>
<dbReference type="PANTHER" id="PTHR43812:SF2">
    <property type="entry name" value="FLAVIN REDUCTASE LIKE DOMAIN-CONTAINING PROTEIN"/>
    <property type="match status" value="1"/>
</dbReference>
<reference evidence="3 4" key="1">
    <citation type="submission" date="2021-03" db="EMBL/GenBank/DDBJ databases">
        <title>Sequencing the genomes of 1000 actinobacteria strains.</title>
        <authorList>
            <person name="Klenk H.-P."/>
        </authorList>
    </citation>
    <scope>NUCLEOTIDE SEQUENCE [LARGE SCALE GENOMIC DNA]</scope>
    <source>
        <strain evidence="3 4">DSM 12544</strain>
    </source>
</reference>
<accession>A0ABS4T1D2</accession>
<proteinExistence type="predicted"/>
<organism evidence="3 4">
    <name type="scientific">Nesterenkonia lacusekhoensis</name>
    <dbReference type="NCBI Taxonomy" id="150832"/>
    <lineage>
        <taxon>Bacteria</taxon>
        <taxon>Bacillati</taxon>
        <taxon>Actinomycetota</taxon>
        <taxon>Actinomycetes</taxon>
        <taxon>Micrococcales</taxon>
        <taxon>Micrococcaceae</taxon>
        <taxon>Nesterenkonia</taxon>
    </lineage>
</organism>
<sequence length="229" mass="24207">MIAEHHFYEPAQGHGLPHSPFNAIIAPRPIGWISSQSRQGVLNLAPFSFFNAFNYEPPIIGFAGNGPKDSVFNAESTGEFCWNLASADLGEQMNATSAAVPPDQDEFALAGLTPAASRVVAVPHVAQAQAVFECRTSQVVPLVSASGAQTVTTVVFGEVVGVHISTALLQEGIYQTAAAEPLLRGGGPSAYFTVRAEDRLEMSRPQPTSRPQPSLRPQQKTAEGPDAAA</sequence>
<dbReference type="Gene3D" id="2.30.110.10">
    <property type="entry name" value="Electron Transport, Fmn-binding Protein, Chain A"/>
    <property type="match status" value="1"/>
</dbReference>
<name>A0ABS4T1D2_9MICC</name>
<evidence type="ECO:0000313" key="3">
    <source>
        <dbReference type="EMBL" id="MBP2317975.1"/>
    </source>
</evidence>
<dbReference type="InterPro" id="IPR002563">
    <property type="entry name" value="Flavin_Rdtase-like_dom"/>
</dbReference>
<evidence type="ECO:0000259" key="2">
    <source>
        <dbReference type="SMART" id="SM00903"/>
    </source>
</evidence>
<feature type="region of interest" description="Disordered" evidence="1">
    <location>
        <begin position="195"/>
        <end position="229"/>
    </location>
</feature>
<dbReference type="SUPFAM" id="SSF50475">
    <property type="entry name" value="FMN-binding split barrel"/>
    <property type="match status" value="1"/>
</dbReference>
<keyword evidence="4" id="KW-1185">Reference proteome</keyword>
<dbReference type="Pfam" id="PF01613">
    <property type="entry name" value="Flavin_Reduct"/>
    <property type="match status" value="1"/>
</dbReference>
<evidence type="ECO:0000313" key="4">
    <source>
        <dbReference type="Proteomes" id="UP001519331"/>
    </source>
</evidence>
<evidence type="ECO:0000256" key="1">
    <source>
        <dbReference type="SAM" id="MobiDB-lite"/>
    </source>
</evidence>
<gene>
    <name evidence="3" type="ORF">JOF45_000994</name>
</gene>
<dbReference type="InterPro" id="IPR012349">
    <property type="entry name" value="Split_barrel_FMN-bd"/>
</dbReference>
<feature type="domain" description="Flavin reductase like" evidence="2">
    <location>
        <begin position="23"/>
        <end position="176"/>
    </location>
</feature>
<protein>
    <submittedName>
        <fullName evidence="3">Flavin reductase (DIM6/NTAB) family NADH-FMN oxidoreductase RutF</fullName>
    </submittedName>
</protein>
<dbReference type="SMART" id="SM00903">
    <property type="entry name" value="Flavin_Reduct"/>
    <property type="match status" value="1"/>
</dbReference>
<feature type="compositionally biased region" description="Low complexity" evidence="1">
    <location>
        <begin position="203"/>
        <end position="219"/>
    </location>
</feature>
<dbReference type="Proteomes" id="UP001519331">
    <property type="component" value="Unassembled WGS sequence"/>
</dbReference>